<proteinExistence type="predicted"/>
<dbReference type="AlphaFoldDB" id="A0A318KDW8"/>
<sequence>MSEEYGADRADVTDDVPRRKGILATLAAIVMGTAILGFVLPVAIWPGEARLTAPLFCSAPYTEPIVVSDTVHDSEGQSTNFSMYCVGERGQYTEEGFLLPWLALWALHSAIVIGVVIVVRAWGRWRPDRPTEPVRLAESTEL</sequence>
<feature type="transmembrane region" description="Helical" evidence="1">
    <location>
        <begin position="21"/>
        <end position="45"/>
    </location>
</feature>
<dbReference type="OrthoDB" id="4485260at2"/>
<dbReference type="Proteomes" id="UP000247569">
    <property type="component" value="Unassembled WGS sequence"/>
</dbReference>
<comment type="caution">
    <text evidence="2">The sequence shown here is derived from an EMBL/GenBank/DDBJ whole genome shotgun (WGS) entry which is preliminary data.</text>
</comment>
<organism evidence="2 3">
    <name type="scientific">Nocardia tenerifensis</name>
    <dbReference type="NCBI Taxonomy" id="228006"/>
    <lineage>
        <taxon>Bacteria</taxon>
        <taxon>Bacillati</taxon>
        <taxon>Actinomycetota</taxon>
        <taxon>Actinomycetes</taxon>
        <taxon>Mycobacteriales</taxon>
        <taxon>Nocardiaceae</taxon>
        <taxon>Nocardia</taxon>
    </lineage>
</organism>
<keyword evidence="1" id="KW-0472">Membrane</keyword>
<protein>
    <submittedName>
        <fullName evidence="2">Uncharacterized protein</fullName>
    </submittedName>
</protein>
<reference evidence="2 3" key="1">
    <citation type="submission" date="2018-05" db="EMBL/GenBank/DDBJ databases">
        <title>Genomic Encyclopedia of Type Strains, Phase IV (KMG-IV): sequencing the most valuable type-strain genomes for metagenomic binning, comparative biology and taxonomic classification.</title>
        <authorList>
            <person name="Goeker M."/>
        </authorList>
    </citation>
    <scope>NUCLEOTIDE SEQUENCE [LARGE SCALE GENOMIC DNA]</scope>
    <source>
        <strain evidence="2 3">DSM 44704</strain>
    </source>
</reference>
<evidence type="ECO:0000256" key="1">
    <source>
        <dbReference type="SAM" id="Phobius"/>
    </source>
</evidence>
<name>A0A318KDW8_9NOCA</name>
<evidence type="ECO:0000313" key="3">
    <source>
        <dbReference type="Proteomes" id="UP000247569"/>
    </source>
</evidence>
<dbReference type="EMBL" id="QJKF01000001">
    <property type="protein sequence ID" value="PXX70979.1"/>
    <property type="molecule type" value="Genomic_DNA"/>
</dbReference>
<keyword evidence="1" id="KW-0812">Transmembrane</keyword>
<keyword evidence="1" id="KW-1133">Transmembrane helix</keyword>
<keyword evidence="3" id="KW-1185">Reference proteome</keyword>
<evidence type="ECO:0000313" key="2">
    <source>
        <dbReference type="EMBL" id="PXX70979.1"/>
    </source>
</evidence>
<dbReference type="RefSeq" id="WP_051187926.1">
    <property type="nucleotide sequence ID" value="NZ_QJKF01000001.1"/>
</dbReference>
<gene>
    <name evidence="2" type="ORF">DFR70_101400</name>
</gene>
<feature type="transmembrane region" description="Helical" evidence="1">
    <location>
        <begin position="98"/>
        <end position="119"/>
    </location>
</feature>
<accession>A0A318KDW8</accession>